<accession>A0A6C0H877</accession>
<name>A0A6C0H877_9ZZZZ</name>
<evidence type="ECO:0000259" key="1">
    <source>
        <dbReference type="Pfam" id="PF13475"/>
    </source>
</evidence>
<feature type="domain" description="DUF4116" evidence="1">
    <location>
        <begin position="194"/>
        <end position="230"/>
    </location>
</feature>
<dbReference type="AlphaFoldDB" id="A0A6C0H877"/>
<dbReference type="EMBL" id="MN739900">
    <property type="protein sequence ID" value="QHT76714.1"/>
    <property type="molecule type" value="Genomic_DNA"/>
</dbReference>
<proteinExistence type="predicted"/>
<evidence type="ECO:0000313" key="2">
    <source>
        <dbReference type="EMBL" id="QHT76714.1"/>
    </source>
</evidence>
<dbReference type="Pfam" id="PF13475">
    <property type="entry name" value="DUF4116"/>
    <property type="match status" value="2"/>
</dbReference>
<organism evidence="2">
    <name type="scientific">viral metagenome</name>
    <dbReference type="NCBI Taxonomy" id="1070528"/>
    <lineage>
        <taxon>unclassified sequences</taxon>
        <taxon>metagenomes</taxon>
        <taxon>organismal metagenomes</taxon>
    </lineage>
</organism>
<dbReference type="InterPro" id="IPR025197">
    <property type="entry name" value="DUF4116"/>
</dbReference>
<protein>
    <recommendedName>
        <fullName evidence="1">DUF4116 domain-containing protein</fullName>
    </recommendedName>
</protein>
<sequence length="298" mass="35164">MSNTIPLVSLSGTTLFTFTYNSYDETIINSLRDCIQKHYKYYYVIINDEKIIYYNLDVKKISIDIKNIDYIRIIIINDELGKIIDDLLKRKSFSIKLNNLDKTMLEHILNNKDILILILKYDFRILELVSEKIIKDENFIIKLVKQNGAIYIYDIIQKYYKNNKTVLLEALKSKLHMYPRYYERYNYCILPKYIDILEYCDINMKNDFDIVLEAVKKNGLSLQFASIELQNNYTIVLEAIKQNPFALQYASIDLQNNYTIVYNAVQKNNNSIRYASVTLIDHPNIKNLIECNNNSSNV</sequence>
<reference evidence="2" key="1">
    <citation type="journal article" date="2020" name="Nature">
        <title>Giant virus diversity and host interactions through global metagenomics.</title>
        <authorList>
            <person name="Schulz F."/>
            <person name="Roux S."/>
            <person name="Paez-Espino D."/>
            <person name="Jungbluth S."/>
            <person name="Walsh D.A."/>
            <person name="Denef V.J."/>
            <person name="McMahon K.D."/>
            <person name="Konstantinidis K.T."/>
            <person name="Eloe-Fadrosh E.A."/>
            <person name="Kyrpides N.C."/>
            <person name="Woyke T."/>
        </authorList>
    </citation>
    <scope>NUCLEOTIDE SEQUENCE</scope>
    <source>
        <strain evidence="2">GVMAG-M-3300023179-82</strain>
    </source>
</reference>
<feature type="domain" description="DUF4116" evidence="1">
    <location>
        <begin position="235"/>
        <end position="279"/>
    </location>
</feature>